<gene>
    <name evidence="1" type="ORF">Tci_679287</name>
</gene>
<feature type="non-terminal residue" evidence="1">
    <location>
        <position position="74"/>
    </location>
</feature>
<evidence type="ECO:0000313" key="1">
    <source>
        <dbReference type="EMBL" id="GFB07316.1"/>
    </source>
</evidence>
<comment type="caution">
    <text evidence="1">The sequence shown here is derived from an EMBL/GenBank/DDBJ whole genome shotgun (WGS) entry which is preliminary data.</text>
</comment>
<organism evidence="1">
    <name type="scientific">Tanacetum cinerariifolium</name>
    <name type="common">Dalmatian daisy</name>
    <name type="synonym">Chrysanthemum cinerariifolium</name>
    <dbReference type="NCBI Taxonomy" id="118510"/>
    <lineage>
        <taxon>Eukaryota</taxon>
        <taxon>Viridiplantae</taxon>
        <taxon>Streptophyta</taxon>
        <taxon>Embryophyta</taxon>
        <taxon>Tracheophyta</taxon>
        <taxon>Spermatophyta</taxon>
        <taxon>Magnoliopsida</taxon>
        <taxon>eudicotyledons</taxon>
        <taxon>Gunneridae</taxon>
        <taxon>Pentapetalae</taxon>
        <taxon>asterids</taxon>
        <taxon>campanulids</taxon>
        <taxon>Asterales</taxon>
        <taxon>Asteraceae</taxon>
        <taxon>Asteroideae</taxon>
        <taxon>Anthemideae</taxon>
        <taxon>Anthemidinae</taxon>
        <taxon>Tanacetum</taxon>
    </lineage>
</organism>
<reference evidence="1" key="1">
    <citation type="journal article" date="2019" name="Sci. Rep.">
        <title>Draft genome of Tanacetum cinerariifolium, the natural source of mosquito coil.</title>
        <authorList>
            <person name="Yamashiro T."/>
            <person name="Shiraishi A."/>
            <person name="Satake H."/>
            <person name="Nakayama K."/>
        </authorList>
    </citation>
    <scope>NUCLEOTIDE SEQUENCE</scope>
</reference>
<name>A0A699KV74_TANCI</name>
<dbReference type="EMBL" id="BKCJ010546227">
    <property type="protein sequence ID" value="GFB07316.1"/>
    <property type="molecule type" value="Genomic_DNA"/>
</dbReference>
<accession>A0A699KV74</accession>
<protein>
    <submittedName>
        <fullName evidence="1">Uncharacterized protein</fullName>
    </submittedName>
</protein>
<proteinExistence type="predicted"/>
<sequence length="74" mass="8645">MIRRCHHDFTKLKKEKRNKGCYSLLLYKNTERVHQISKKILKPQKAGEDEIGAQIAARHSIDIPHSTYHHDKGP</sequence>
<dbReference type="AlphaFoldDB" id="A0A699KV74"/>